<protein>
    <submittedName>
        <fullName evidence="1">Uncharacterized protein</fullName>
    </submittedName>
</protein>
<reference evidence="1 2" key="1">
    <citation type="journal article" date="2012" name="J. Bacteriol.">
        <title>Complete genome sequences of Methylophaga sp. strain JAM1 and Methylophaga sp. strain JAM7.</title>
        <authorList>
            <person name="Villeneuve C."/>
            <person name="Martineau C."/>
            <person name="Mauffrey F."/>
            <person name="Villemur R."/>
        </authorList>
    </citation>
    <scope>NUCLEOTIDE SEQUENCE [LARGE SCALE GENOMIC DNA]</scope>
    <source>
        <strain evidence="1 2">JAM7</strain>
    </source>
</reference>
<dbReference type="AlphaFoldDB" id="I1YIG4"/>
<dbReference type="KEGG" id="mec:Q7C_1558"/>
<evidence type="ECO:0000313" key="1">
    <source>
        <dbReference type="EMBL" id="AFJ02707.1"/>
    </source>
</evidence>
<dbReference type="RefSeq" id="WP_014704127.1">
    <property type="nucleotide sequence ID" value="NC_017856.1"/>
</dbReference>
<proteinExistence type="predicted"/>
<name>I1YIG4_METFJ</name>
<gene>
    <name evidence="1" type="ordered locus">Q7C_1558</name>
</gene>
<dbReference type="PATRIC" id="fig|754477.3.peg.1538"/>
<accession>I1YIG4</accession>
<organism evidence="1 2">
    <name type="scientific">Methylophaga frappieri (strain ATCC BAA-2434 / DSM 25690 / JAM7)</name>
    <dbReference type="NCBI Taxonomy" id="754477"/>
    <lineage>
        <taxon>Bacteria</taxon>
        <taxon>Pseudomonadati</taxon>
        <taxon>Pseudomonadota</taxon>
        <taxon>Gammaproteobacteria</taxon>
        <taxon>Thiotrichales</taxon>
        <taxon>Piscirickettsiaceae</taxon>
        <taxon>Methylophaga</taxon>
    </lineage>
</organism>
<sequence length="99" mass="11431">MTAVNPFFSSYMLNYQKTYPDCLGADRFIATVSKTTTETRKDGFGFEISRNAWTEYDKYTMPRRLAPHFEKLWRSSFSGDAVASDALFNDQKSVSWCEV</sequence>
<keyword evidence="2" id="KW-1185">Reference proteome</keyword>
<evidence type="ECO:0000313" key="2">
    <source>
        <dbReference type="Proteomes" id="UP000009145"/>
    </source>
</evidence>
<dbReference type="EMBL" id="CP003380">
    <property type="protein sequence ID" value="AFJ02707.1"/>
    <property type="molecule type" value="Genomic_DNA"/>
</dbReference>
<dbReference type="STRING" id="754477.Q7C_1558"/>
<dbReference type="Proteomes" id="UP000009145">
    <property type="component" value="Chromosome"/>
</dbReference>
<dbReference type="HOGENOM" id="CLU_2317053_0_0_6"/>